<dbReference type="EMBL" id="JBICRM010000063">
    <property type="protein sequence ID" value="MFG1710974.1"/>
    <property type="molecule type" value="Genomic_DNA"/>
</dbReference>
<organism evidence="1 2">
    <name type="scientific">Nonomuraea marmarensis</name>
    <dbReference type="NCBI Taxonomy" id="3351344"/>
    <lineage>
        <taxon>Bacteria</taxon>
        <taxon>Bacillati</taxon>
        <taxon>Actinomycetota</taxon>
        <taxon>Actinomycetes</taxon>
        <taxon>Streptosporangiales</taxon>
        <taxon>Streptosporangiaceae</taxon>
        <taxon>Nonomuraea</taxon>
    </lineage>
</organism>
<dbReference type="RefSeq" id="WP_393177303.1">
    <property type="nucleotide sequence ID" value="NZ_JBICRM010000063.1"/>
</dbReference>
<sequence>MTAWLPTLALLACPVGMGAMMFFMMRGNRQSGPDPREQEVVQLRAEIDQLRSELRDERPAGQESRP</sequence>
<gene>
    <name evidence="1" type="ORF">ACFLIM_48225</name>
</gene>
<accession>A0ABW7AU59</accession>
<dbReference type="Proteomes" id="UP001603978">
    <property type="component" value="Unassembled WGS sequence"/>
</dbReference>
<evidence type="ECO:0000313" key="2">
    <source>
        <dbReference type="Proteomes" id="UP001603978"/>
    </source>
</evidence>
<reference evidence="1 2" key="1">
    <citation type="submission" date="2024-10" db="EMBL/GenBank/DDBJ databases">
        <authorList>
            <person name="Topkara A.R."/>
            <person name="Saygin H."/>
        </authorList>
    </citation>
    <scope>NUCLEOTIDE SEQUENCE [LARGE SCALE GENOMIC DNA]</scope>
    <source>
        <strain evidence="1 2">M3C6</strain>
    </source>
</reference>
<proteinExistence type="predicted"/>
<dbReference type="InterPro" id="IPR021682">
    <property type="entry name" value="DUF2933"/>
</dbReference>
<comment type="caution">
    <text evidence="1">The sequence shown here is derived from an EMBL/GenBank/DDBJ whole genome shotgun (WGS) entry which is preliminary data.</text>
</comment>
<name>A0ABW7AU59_9ACTN</name>
<protein>
    <submittedName>
        <fullName evidence="1">DUF2933 domain-containing protein</fullName>
    </submittedName>
</protein>
<keyword evidence="2" id="KW-1185">Reference proteome</keyword>
<dbReference type="Pfam" id="PF11666">
    <property type="entry name" value="DUF2933"/>
    <property type="match status" value="1"/>
</dbReference>
<evidence type="ECO:0000313" key="1">
    <source>
        <dbReference type="EMBL" id="MFG1710974.1"/>
    </source>
</evidence>